<evidence type="ECO:0000259" key="9">
    <source>
        <dbReference type="PROSITE" id="PS50263"/>
    </source>
</evidence>
<dbReference type="GO" id="GO:0016410">
    <property type="term" value="F:N-acyltransferase activity"/>
    <property type="evidence" value="ECO:0007669"/>
    <property type="project" value="UniProtKB-UniRule"/>
</dbReference>
<comment type="pathway">
    <text evidence="8">Protein modification; lipoprotein biosynthesis (N-acyl transfer).</text>
</comment>
<dbReference type="InterPro" id="IPR045378">
    <property type="entry name" value="LNT_N"/>
</dbReference>
<dbReference type="RefSeq" id="WP_136141163.1">
    <property type="nucleotide sequence ID" value="NZ_CP039247.1"/>
</dbReference>
<dbReference type="Gene3D" id="3.60.110.10">
    <property type="entry name" value="Carbon-nitrogen hydrolase"/>
    <property type="match status" value="1"/>
</dbReference>
<dbReference type="PANTHER" id="PTHR38686:SF1">
    <property type="entry name" value="APOLIPOPROTEIN N-ACYLTRANSFERASE"/>
    <property type="match status" value="1"/>
</dbReference>
<comment type="subcellular location">
    <subcellularLocation>
        <location evidence="1 8">Cell membrane</location>
        <topology evidence="1 8">Multi-pass membrane protein</topology>
    </subcellularLocation>
</comment>
<keyword evidence="11" id="KW-1185">Reference proteome</keyword>
<sequence length="508" mass="54665">MTLLVRFLWAALSGAVTFFSYAPAGVWPAGFVGIAGLYAVLTPWGGRHLRWWQGALLAACHSFVLYLLLLPWIGELVGAFPYIALAVSMSLYALLTGIGGVMIGRWRYGFVAFPLFYVAIEMLRSSVPFGGFSWIRLAWGQIEGPLAWLAPWGGPALITAATAFIGCGFVGLYKRGSGPKIVGAVLVAVPLGFAVLAGQGVNNPVHETGSVKAAAVQGNVPRMGLDFAAQRMAVLNNHVKVSHQLARDHEDLDFAIWPENSSDVNPFRNPDARRSIEGAVDAIGAPVLVGTLTYDEVGARNTMQVFNPGGKVGDHHFKKYLQPFGETMPMREFFSHFSPYVERAGDFKAGDGPGTVRMGDTVVGVATCYEVAFDNAFRSSIANGAQILATPTNNATFGYSNMTFQQLAMSRLRALETDRAVIVAATSGVSAIVLPDGTISQQTGIFEPKYLVERLPLKDSVTFAVRHGNTVQWVLVIAGVILALLALVKNRLPRRELQAEQPKPVGNG</sequence>
<evidence type="ECO:0000313" key="11">
    <source>
        <dbReference type="Proteomes" id="UP000296352"/>
    </source>
</evidence>
<feature type="transmembrane region" description="Helical" evidence="8">
    <location>
        <begin position="51"/>
        <end position="73"/>
    </location>
</feature>
<feature type="domain" description="CN hydrolase" evidence="9">
    <location>
        <begin position="211"/>
        <end position="457"/>
    </location>
</feature>
<feature type="transmembrane region" description="Helical" evidence="8">
    <location>
        <begin position="155"/>
        <end position="174"/>
    </location>
</feature>
<keyword evidence="3 8" id="KW-0808">Transferase</keyword>
<dbReference type="EC" id="2.3.1.269" evidence="8"/>
<dbReference type="UniPathway" id="UPA00666"/>
<dbReference type="PROSITE" id="PS50263">
    <property type="entry name" value="CN_HYDROLASE"/>
    <property type="match status" value="1"/>
</dbReference>
<dbReference type="GO" id="GO:0042158">
    <property type="term" value="P:lipoprotein biosynthetic process"/>
    <property type="evidence" value="ECO:0007669"/>
    <property type="project" value="UniProtKB-UniRule"/>
</dbReference>
<evidence type="ECO:0000256" key="3">
    <source>
        <dbReference type="ARBA" id="ARBA00022679"/>
    </source>
</evidence>
<dbReference type="NCBIfam" id="TIGR00546">
    <property type="entry name" value="lnt"/>
    <property type="match status" value="1"/>
</dbReference>
<evidence type="ECO:0000256" key="4">
    <source>
        <dbReference type="ARBA" id="ARBA00022692"/>
    </source>
</evidence>
<keyword evidence="4 8" id="KW-0812">Transmembrane</keyword>
<keyword evidence="10" id="KW-0449">Lipoprotein</keyword>
<evidence type="ECO:0000256" key="2">
    <source>
        <dbReference type="ARBA" id="ARBA00022475"/>
    </source>
</evidence>
<gene>
    <name evidence="8 10" type="primary">lnt</name>
    <name evidence="10" type="ORF">CENDO_05710</name>
</gene>
<dbReference type="InterPro" id="IPR004563">
    <property type="entry name" value="Apolipo_AcylTrfase"/>
</dbReference>
<reference evidence="10 11" key="1">
    <citation type="submission" date="2019-04" db="EMBL/GenBank/DDBJ databases">
        <title>Corynebacterium endometrii sp. nov., isolated from the uterus of a cow with endometritis.</title>
        <authorList>
            <person name="Ballas P."/>
            <person name="Ruckert C."/>
            <person name="Wagener K."/>
            <person name="Drillich M."/>
            <person name="Kaempfer P."/>
            <person name="Busse H.-J."/>
            <person name="Ehling-Schulz M."/>
        </authorList>
    </citation>
    <scope>NUCLEOTIDE SEQUENCE [LARGE SCALE GENOMIC DNA]</scope>
    <source>
        <strain evidence="10 11">LMM-1653</strain>
    </source>
</reference>
<dbReference type="SUPFAM" id="SSF56317">
    <property type="entry name" value="Carbon-nitrogen hydrolase"/>
    <property type="match status" value="1"/>
</dbReference>
<keyword evidence="6 8" id="KW-0472">Membrane</keyword>
<comment type="catalytic activity">
    <reaction evidence="8">
        <text>N-terminal S-1,2-diacyl-sn-glyceryl-L-cysteinyl-[lipoprotein] + a glycerophospholipid = N-acyl-S-1,2-diacyl-sn-glyceryl-L-cysteinyl-[lipoprotein] + a 2-acyl-sn-glycero-3-phospholipid + H(+)</text>
        <dbReference type="Rhea" id="RHEA:48228"/>
        <dbReference type="Rhea" id="RHEA-COMP:14681"/>
        <dbReference type="Rhea" id="RHEA-COMP:14684"/>
        <dbReference type="ChEBI" id="CHEBI:15378"/>
        <dbReference type="ChEBI" id="CHEBI:136912"/>
        <dbReference type="ChEBI" id="CHEBI:140656"/>
        <dbReference type="ChEBI" id="CHEBI:140657"/>
        <dbReference type="ChEBI" id="CHEBI:140660"/>
        <dbReference type="EC" id="2.3.1.269"/>
    </reaction>
</comment>
<dbReference type="Pfam" id="PF00795">
    <property type="entry name" value="CN_hydrolase"/>
    <property type="match status" value="1"/>
</dbReference>
<dbReference type="Pfam" id="PF20154">
    <property type="entry name" value="LNT_N"/>
    <property type="match status" value="1"/>
</dbReference>
<dbReference type="OrthoDB" id="9804277at2"/>
<keyword evidence="2 8" id="KW-1003">Cell membrane</keyword>
<dbReference type="CDD" id="cd07571">
    <property type="entry name" value="ALP_N-acyl_transferase"/>
    <property type="match status" value="1"/>
</dbReference>
<dbReference type="GO" id="GO:0005886">
    <property type="term" value="C:plasma membrane"/>
    <property type="evidence" value="ECO:0007669"/>
    <property type="project" value="UniProtKB-SubCell"/>
</dbReference>
<keyword evidence="7 8" id="KW-0012">Acyltransferase</keyword>
<feature type="transmembrane region" description="Helical" evidence="8">
    <location>
        <begin position="470"/>
        <end position="488"/>
    </location>
</feature>
<comment type="similarity">
    <text evidence="8">Belongs to the CN hydrolase family. Apolipoprotein N-acyltransferase subfamily.</text>
</comment>
<dbReference type="HAMAP" id="MF_01148">
    <property type="entry name" value="Lnt"/>
    <property type="match status" value="1"/>
</dbReference>
<protein>
    <recommendedName>
        <fullName evidence="8">Apolipoprotein N-acyltransferase</fullName>
        <shortName evidence="8">ALP N-acyltransferase</shortName>
        <ecNumber evidence="8">2.3.1.269</ecNumber>
    </recommendedName>
</protein>
<evidence type="ECO:0000256" key="1">
    <source>
        <dbReference type="ARBA" id="ARBA00004651"/>
    </source>
</evidence>
<dbReference type="EMBL" id="CP039247">
    <property type="protein sequence ID" value="QCB28422.1"/>
    <property type="molecule type" value="Genomic_DNA"/>
</dbReference>
<evidence type="ECO:0000256" key="5">
    <source>
        <dbReference type="ARBA" id="ARBA00022989"/>
    </source>
</evidence>
<feature type="transmembrane region" description="Helical" evidence="8">
    <location>
        <begin position="115"/>
        <end position="135"/>
    </location>
</feature>
<evidence type="ECO:0000313" key="10">
    <source>
        <dbReference type="EMBL" id="QCB28422.1"/>
    </source>
</evidence>
<dbReference type="InterPro" id="IPR036526">
    <property type="entry name" value="C-N_Hydrolase_sf"/>
</dbReference>
<dbReference type="PANTHER" id="PTHR38686">
    <property type="entry name" value="APOLIPOPROTEIN N-ACYLTRANSFERASE"/>
    <property type="match status" value="1"/>
</dbReference>
<evidence type="ECO:0000256" key="7">
    <source>
        <dbReference type="ARBA" id="ARBA00023315"/>
    </source>
</evidence>
<evidence type="ECO:0000256" key="6">
    <source>
        <dbReference type="ARBA" id="ARBA00023136"/>
    </source>
</evidence>
<accession>A0A4P7QFD8</accession>
<evidence type="ECO:0000256" key="8">
    <source>
        <dbReference type="HAMAP-Rule" id="MF_01148"/>
    </source>
</evidence>
<dbReference type="Proteomes" id="UP000296352">
    <property type="component" value="Chromosome"/>
</dbReference>
<proteinExistence type="inferred from homology"/>
<organism evidence="10 11">
    <name type="scientific">Corynebacterium endometrii</name>
    <dbReference type="NCBI Taxonomy" id="2488819"/>
    <lineage>
        <taxon>Bacteria</taxon>
        <taxon>Bacillati</taxon>
        <taxon>Actinomycetota</taxon>
        <taxon>Actinomycetes</taxon>
        <taxon>Mycobacteriales</taxon>
        <taxon>Corynebacteriaceae</taxon>
        <taxon>Corynebacterium</taxon>
    </lineage>
</organism>
<dbReference type="KEGG" id="cee:CENDO_05710"/>
<feature type="transmembrane region" description="Helical" evidence="8">
    <location>
        <begin position="25"/>
        <end position="44"/>
    </location>
</feature>
<keyword evidence="5 8" id="KW-1133">Transmembrane helix</keyword>
<feature type="transmembrane region" description="Helical" evidence="8">
    <location>
        <begin position="79"/>
        <end position="103"/>
    </location>
</feature>
<feature type="transmembrane region" description="Helical" evidence="8">
    <location>
        <begin position="181"/>
        <end position="201"/>
    </location>
</feature>
<dbReference type="AlphaFoldDB" id="A0A4P7QFD8"/>
<dbReference type="InterPro" id="IPR003010">
    <property type="entry name" value="C-N_Hydrolase"/>
</dbReference>
<comment type="function">
    <text evidence="8">Catalyzes the phospholipid dependent N-acylation of the N-terminal cysteine of apolipoprotein, the last step in lipoprotein maturation.</text>
</comment>
<name>A0A4P7QFD8_9CORY</name>